<keyword evidence="3" id="KW-1185">Reference proteome</keyword>
<gene>
    <name evidence="2" type="ORF">ACFQ14_00110</name>
</gene>
<reference evidence="3" key="1">
    <citation type="journal article" date="2019" name="Int. J. Syst. Evol. Microbiol.">
        <title>The Global Catalogue of Microorganisms (GCM) 10K type strain sequencing project: providing services to taxonomists for standard genome sequencing and annotation.</title>
        <authorList>
            <consortium name="The Broad Institute Genomics Platform"/>
            <consortium name="The Broad Institute Genome Sequencing Center for Infectious Disease"/>
            <person name="Wu L."/>
            <person name="Ma J."/>
        </authorList>
    </citation>
    <scope>NUCLEOTIDE SEQUENCE [LARGE SCALE GENOMIC DNA]</scope>
    <source>
        <strain evidence="3">CCUG 60023</strain>
    </source>
</reference>
<keyword evidence="1" id="KW-0732">Signal</keyword>
<evidence type="ECO:0000313" key="3">
    <source>
        <dbReference type="Proteomes" id="UP001597101"/>
    </source>
</evidence>
<dbReference type="Proteomes" id="UP001597101">
    <property type="component" value="Unassembled WGS sequence"/>
</dbReference>
<dbReference type="EMBL" id="JBHTJV010000002">
    <property type="protein sequence ID" value="MFD0914803.1"/>
    <property type="molecule type" value="Genomic_DNA"/>
</dbReference>
<organism evidence="2 3">
    <name type="scientific">Pseudahrensia aquimaris</name>
    <dbReference type="NCBI Taxonomy" id="744461"/>
    <lineage>
        <taxon>Bacteria</taxon>
        <taxon>Pseudomonadati</taxon>
        <taxon>Pseudomonadota</taxon>
        <taxon>Alphaproteobacteria</taxon>
        <taxon>Hyphomicrobiales</taxon>
        <taxon>Ahrensiaceae</taxon>
        <taxon>Pseudahrensia</taxon>
    </lineage>
</organism>
<name>A0ABW3FAR3_9HYPH</name>
<feature type="chain" id="PRO_5045418583" evidence="1">
    <location>
        <begin position="21"/>
        <end position="186"/>
    </location>
</feature>
<dbReference type="RefSeq" id="WP_377210665.1">
    <property type="nucleotide sequence ID" value="NZ_JBHTJV010000002.1"/>
</dbReference>
<evidence type="ECO:0000256" key="1">
    <source>
        <dbReference type="SAM" id="SignalP"/>
    </source>
</evidence>
<comment type="caution">
    <text evidence="2">The sequence shown here is derived from an EMBL/GenBank/DDBJ whole genome shotgun (WGS) entry which is preliminary data.</text>
</comment>
<accession>A0ABW3FAR3</accession>
<sequence length="186" mass="19703">MRKTVISVGFIALSASGSLAEEPITTPADAVFPLTGIYSLVPDTAIDPNMSEEVATAMLQANCTSPVVFADNGMGMTFITVKRKSGRIASMQRLQQCSIDGDIMSCRQARKSGGEWSVPDDATVRMWRLGKTEDNRDLLCGPGEGTAPPAGAACFSLNLCSAEIGEITVARTKGATLNQVRDDPPF</sequence>
<feature type="signal peptide" evidence="1">
    <location>
        <begin position="1"/>
        <end position="20"/>
    </location>
</feature>
<proteinExistence type="predicted"/>
<evidence type="ECO:0000313" key="2">
    <source>
        <dbReference type="EMBL" id="MFD0914803.1"/>
    </source>
</evidence>
<protein>
    <submittedName>
        <fullName evidence="2">Uncharacterized protein</fullName>
    </submittedName>
</protein>